<evidence type="ECO:0000313" key="6">
    <source>
        <dbReference type="EMBL" id="USJ23390.1"/>
    </source>
</evidence>
<sequence>MHIDGQCHCGFVTYEAEIDPADVGICHCTDCQQLTGSAYRVTAGTERENFRLTGGEPKLYVKIGANGRQRLQFFCPNCGSPIYTTGTDEDALEVGIRVGTINQRRQLRPRSQIWCSSALPWIGDVRKLPGRDRDEAPHA</sequence>
<comment type="similarity">
    <text evidence="1">Belongs to the Gfa family.</text>
</comment>
<dbReference type="AlphaFoldDB" id="A0A9Q8Y8B7"/>
<dbReference type="Proteomes" id="UP001055460">
    <property type="component" value="Chromosome"/>
</dbReference>
<keyword evidence="2" id="KW-0479">Metal-binding</keyword>
<dbReference type="PANTHER" id="PTHR33337">
    <property type="entry name" value="GFA DOMAIN-CONTAINING PROTEIN"/>
    <property type="match status" value="1"/>
</dbReference>
<dbReference type="RefSeq" id="WP_060580636.1">
    <property type="nucleotide sequence ID" value="NZ_CAXURO020000001.1"/>
</dbReference>
<dbReference type="InterPro" id="IPR006913">
    <property type="entry name" value="CENP-V/GFA"/>
</dbReference>
<proteinExistence type="inferred from homology"/>
<dbReference type="Pfam" id="PF04828">
    <property type="entry name" value="GFA"/>
    <property type="match status" value="1"/>
</dbReference>
<evidence type="ECO:0000256" key="2">
    <source>
        <dbReference type="ARBA" id="ARBA00022723"/>
    </source>
</evidence>
<name>A0A9Q8Y8B7_ENSAD</name>
<dbReference type="OrthoDB" id="9807246at2"/>
<dbReference type="Gene3D" id="3.90.1590.10">
    <property type="entry name" value="glutathione-dependent formaldehyde- activating enzyme (gfa)"/>
    <property type="match status" value="1"/>
</dbReference>
<organism evidence="6 7">
    <name type="scientific">Ensifer adhaerens</name>
    <name type="common">Sinorhizobium morelense</name>
    <dbReference type="NCBI Taxonomy" id="106592"/>
    <lineage>
        <taxon>Bacteria</taxon>
        <taxon>Pseudomonadati</taxon>
        <taxon>Pseudomonadota</taxon>
        <taxon>Alphaproteobacteria</taxon>
        <taxon>Hyphomicrobiales</taxon>
        <taxon>Rhizobiaceae</taxon>
        <taxon>Sinorhizobium/Ensifer group</taxon>
        <taxon>Ensifer</taxon>
    </lineage>
</organism>
<evidence type="ECO:0000313" key="7">
    <source>
        <dbReference type="Proteomes" id="UP001055460"/>
    </source>
</evidence>
<evidence type="ECO:0000256" key="1">
    <source>
        <dbReference type="ARBA" id="ARBA00005495"/>
    </source>
</evidence>
<accession>A0A9Q8Y8B7</accession>
<feature type="domain" description="CENP-V/GFA" evidence="5">
    <location>
        <begin position="3"/>
        <end position="122"/>
    </location>
</feature>
<gene>
    <name evidence="6" type="ORF">NE863_19290</name>
</gene>
<dbReference type="PANTHER" id="PTHR33337:SF40">
    <property type="entry name" value="CENP-V_GFA DOMAIN-CONTAINING PROTEIN-RELATED"/>
    <property type="match status" value="1"/>
</dbReference>
<evidence type="ECO:0000256" key="4">
    <source>
        <dbReference type="ARBA" id="ARBA00023239"/>
    </source>
</evidence>
<evidence type="ECO:0000256" key="3">
    <source>
        <dbReference type="ARBA" id="ARBA00022833"/>
    </source>
</evidence>
<reference evidence="6" key="1">
    <citation type="submission" date="2022-06" db="EMBL/GenBank/DDBJ databases">
        <title>Physiological and biochemical characterization and genomic elucidation of a strain of the genus Ensifer adhaerens M8 that combines arsenic oxidation and chromium reduction.</title>
        <authorList>
            <person name="Li X."/>
            <person name="Yu c."/>
        </authorList>
    </citation>
    <scope>NUCLEOTIDE SEQUENCE</scope>
    <source>
        <strain evidence="6">M8</strain>
    </source>
</reference>
<dbReference type="SUPFAM" id="SSF51316">
    <property type="entry name" value="Mss4-like"/>
    <property type="match status" value="1"/>
</dbReference>
<dbReference type="GO" id="GO:0046872">
    <property type="term" value="F:metal ion binding"/>
    <property type="evidence" value="ECO:0007669"/>
    <property type="project" value="UniProtKB-KW"/>
</dbReference>
<dbReference type="GO" id="GO:0016846">
    <property type="term" value="F:carbon-sulfur lyase activity"/>
    <property type="evidence" value="ECO:0007669"/>
    <property type="project" value="InterPro"/>
</dbReference>
<dbReference type="InterPro" id="IPR011057">
    <property type="entry name" value="Mss4-like_sf"/>
</dbReference>
<evidence type="ECO:0000259" key="5">
    <source>
        <dbReference type="PROSITE" id="PS51891"/>
    </source>
</evidence>
<dbReference type="PROSITE" id="PS51891">
    <property type="entry name" value="CENP_V_GFA"/>
    <property type="match status" value="1"/>
</dbReference>
<keyword evidence="4" id="KW-0456">Lyase</keyword>
<dbReference type="EMBL" id="CP098807">
    <property type="protein sequence ID" value="USJ23390.1"/>
    <property type="molecule type" value="Genomic_DNA"/>
</dbReference>
<keyword evidence="3" id="KW-0862">Zinc</keyword>
<protein>
    <submittedName>
        <fullName evidence="6">GFA family protein</fullName>
    </submittedName>
</protein>